<reference evidence="3 4" key="1">
    <citation type="submission" date="2020-02" db="EMBL/GenBank/DDBJ databases">
        <title>The whole genome sequence of CPCC 205119.</title>
        <authorList>
            <person name="Jiang Z."/>
        </authorList>
    </citation>
    <scope>NUCLEOTIDE SEQUENCE [LARGE SCALE GENOMIC DNA]</scope>
    <source>
        <strain evidence="3 4">CPCC 205119</strain>
    </source>
</reference>
<evidence type="ECO:0000256" key="1">
    <source>
        <dbReference type="SAM" id="MobiDB-lite"/>
    </source>
</evidence>
<protein>
    <submittedName>
        <fullName evidence="3">Phosphotransferase</fullName>
    </submittedName>
</protein>
<dbReference type="Pfam" id="PF01636">
    <property type="entry name" value="APH"/>
    <property type="match status" value="1"/>
</dbReference>
<dbReference type="Proteomes" id="UP000470470">
    <property type="component" value="Unassembled WGS sequence"/>
</dbReference>
<feature type="domain" description="Aminoglycoside phosphotransferase" evidence="2">
    <location>
        <begin position="8"/>
        <end position="95"/>
    </location>
</feature>
<dbReference type="RefSeq" id="WP_163638767.1">
    <property type="nucleotide sequence ID" value="NZ_JAAGWK010000003.1"/>
</dbReference>
<accession>A0A7K3W806</accession>
<sequence>MPGAAVLAEALDRAQAALDELWHTAPEPPHLLHGDLTPANTLVEPGGTLVPIDVQDLVLGFGVQDLSSSVLSLRRCPAGPRLVDAFRAGYTEVRPWPQAPVGLVGALTAARLLNRVNLRLAVDDPDGLPGYLADRTGQLAAWLRTPGGRASWTEVTRGPAHVLFLGANALTRLWQRRPGGTAARRPDRNSGEPPGAS</sequence>
<evidence type="ECO:0000313" key="4">
    <source>
        <dbReference type="Proteomes" id="UP000470470"/>
    </source>
</evidence>
<dbReference type="EMBL" id="JAAGWK010000003">
    <property type="protein sequence ID" value="NEL52601.1"/>
    <property type="molecule type" value="Genomic_DNA"/>
</dbReference>
<dbReference type="Gene3D" id="3.90.1200.10">
    <property type="match status" value="1"/>
</dbReference>
<feature type="non-terminal residue" evidence="3">
    <location>
        <position position="197"/>
    </location>
</feature>
<dbReference type="SUPFAM" id="SSF56112">
    <property type="entry name" value="Protein kinase-like (PK-like)"/>
    <property type="match status" value="1"/>
</dbReference>
<name>A0A7K3W806_9ACTN</name>
<dbReference type="AlphaFoldDB" id="A0A7K3W806"/>
<keyword evidence="3" id="KW-0808">Transferase</keyword>
<organism evidence="3 4">
    <name type="scientific">Goekera deserti</name>
    <dbReference type="NCBI Taxonomy" id="2497753"/>
    <lineage>
        <taxon>Bacteria</taxon>
        <taxon>Bacillati</taxon>
        <taxon>Actinomycetota</taxon>
        <taxon>Actinomycetes</taxon>
        <taxon>Geodermatophilales</taxon>
        <taxon>Geodermatophilaceae</taxon>
        <taxon>Goekera</taxon>
    </lineage>
</organism>
<dbReference type="InterPro" id="IPR011009">
    <property type="entry name" value="Kinase-like_dom_sf"/>
</dbReference>
<dbReference type="GO" id="GO:0016740">
    <property type="term" value="F:transferase activity"/>
    <property type="evidence" value="ECO:0007669"/>
    <property type="project" value="UniProtKB-KW"/>
</dbReference>
<dbReference type="InterPro" id="IPR002575">
    <property type="entry name" value="Aminoglycoside_PTrfase"/>
</dbReference>
<evidence type="ECO:0000313" key="3">
    <source>
        <dbReference type="EMBL" id="NEL52601.1"/>
    </source>
</evidence>
<comment type="caution">
    <text evidence="3">The sequence shown here is derived from an EMBL/GenBank/DDBJ whole genome shotgun (WGS) entry which is preliminary data.</text>
</comment>
<keyword evidence="4" id="KW-1185">Reference proteome</keyword>
<evidence type="ECO:0000259" key="2">
    <source>
        <dbReference type="Pfam" id="PF01636"/>
    </source>
</evidence>
<gene>
    <name evidence="3" type="ORF">G1H19_01050</name>
</gene>
<proteinExistence type="predicted"/>
<feature type="region of interest" description="Disordered" evidence="1">
    <location>
        <begin position="177"/>
        <end position="197"/>
    </location>
</feature>